<dbReference type="EMBL" id="JBHUFZ010000036">
    <property type="protein sequence ID" value="MFD1891531.1"/>
    <property type="molecule type" value="Genomic_DNA"/>
</dbReference>
<feature type="transmembrane region" description="Helical" evidence="6">
    <location>
        <begin position="259"/>
        <end position="279"/>
    </location>
</feature>
<feature type="transmembrane region" description="Helical" evidence="6">
    <location>
        <begin position="6"/>
        <end position="25"/>
    </location>
</feature>
<feature type="transmembrane region" description="Helical" evidence="6">
    <location>
        <begin position="196"/>
        <end position="219"/>
    </location>
</feature>
<feature type="transmembrane region" description="Helical" evidence="6">
    <location>
        <begin position="61"/>
        <end position="79"/>
    </location>
</feature>
<keyword evidence="9" id="KW-1185">Reference proteome</keyword>
<dbReference type="PANTHER" id="PTHR30071:SF1">
    <property type="entry name" value="CYTOCHROME B_B6 PROTEIN-RELATED"/>
    <property type="match status" value="1"/>
</dbReference>
<evidence type="ECO:0000256" key="1">
    <source>
        <dbReference type="ARBA" id="ARBA00004141"/>
    </source>
</evidence>
<name>A0ABW4RYZ5_9ACTN</name>
<keyword evidence="5 6" id="KW-0472">Membrane</keyword>
<feature type="transmembrane region" description="Helical" evidence="6">
    <location>
        <begin position="113"/>
        <end position="130"/>
    </location>
</feature>
<dbReference type="Proteomes" id="UP001597326">
    <property type="component" value="Unassembled WGS sequence"/>
</dbReference>
<dbReference type="InterPro" id="IPR017562">
    <property type="entry name" value="Cyt_c_biogenesis_CcsA"/>
</dbReference>
<evidence type="ECO:0000256" key="6">
    <source>
        <dbReference type="SAM" id="Phobius"/>
    </source>
</evidence>
<evidence type="ECO:0000259" key="7">
    <source>
        <dbReference type="Pfam" id="PF01578"/>
    </source>
</evidence>
<feature type="transmembrane region" description="Helical" evidence="6">
    <location>
        <begin position="231"/>
        <end position="247"/>
    </location>
</feature>
<comment type="subcellular location">
    <subcellularLocation>
        <location evidence="1">Membrane</location>
        <topology evidence="1">Multi-pass membrane protein</topology>
    </subcellularLocation>
</comment>
<comment type="caution">
    <text evidence="8">The sequence shown here is derived from an EMBL/GenBank/DDBJ whole genome shotgun (WGS) entry which is preliminary data.</text>
</comment>
<proteinExistence type="predicted"/>
<dbReference type="Pfam" id="PF01578">
    <property type="entry name" value="Cytochrom_C_asm"/>
    <property type="match status" value="1"/>
</dbReference>
<protein>
    <submittedName>
        <fullName evidence="8">C-type cytochrome biogenesis protein CcsB</fullName>
    </submittedName>
</protein>
<gene>
    <name evidence="8" type="primary">ccsB</name>
    <name evidence="8" type="ORF">ACFSCS_15270</name>
</gene>
<evidence type="ECO:0000256" key="2">
    <source>
        <dbReference type="ARBA" id="ARBA00022692"/>
    </source>
</evidence>
<dbReference type="RefSeq" id="WP_343876081.1">
    <property type="nucleotide sequence ID" value="NZ_BAAAIX010000037.1"/>
</dbReference>
<dbReference type="InterPro" id="IPR045062">
    <property type="entry name" value="Cyt_c_biogenesis_CcsA/CcmC"/>
</dbReference>
<sequence>MLDLSQYCAVAAAMLTAIASVAFIASQTTTRRVAVAPAGGPGGTADVTTAARGVSWYATKFTQLAFALLTASLVLRWIVVKHAPYANQYEFACSFAWGMLAVFVYFEARHHARSLGLALLPMTLAMLLYAETRSAEVAPLVPALQHPLMLTTHVLFAVLGYGAAAVASAAGILYLIKPRVKWAAIPSLDRIDELGYRAVVFAFPLLTVMNIQGAIWANIAWGRYWSWDPKETAALMTWLIYGAYIHARVTKDWRGSRSAWLLILGFVAVLFTFFGNHWFGGLHSYG</sequence>
<evidence type="ECO:0000313" key="9">
    <source>
        <dbReference type="Proteomes" id="UP001597326"/>
    </source>
</evidence>
<evidence type="ECO:0000313" key="8">
    <source>
        <dbReference type="EMBL" id="MFD1891531.1"/>
    </source>
</evidence>
<feature type="transmembrane region" description="Helical" evidence="6">
    <location>
        <begin position="150"/>
        <end position="176"/>
    </location>
</feature>
<reference evidence="9" key="1">
    <citation type="journal article" date="2019" name="Int. J. Syst. Evol. Microbiol.">
        <title>The Global Catalogue of Microorganisms (GCM) 10K type strain sequencing project: providing services to taxonomists for standard genome sequencing and annotation.</title>
        <authorList>
            <consortium name="The Broad Institute Genomics Platform"/>
            <consortium name="The Broad Institute Genome Sequencing Center for Infectious Disease"/>
            <person name="Wu L."/>
            <person name="Ma J."/>
        </authorList>
    </citation>
    <scope>NUCLEOTIDE SEQUENCE [LARGE SCALE GENOMIC DNA]</scope>
    <source>
        <strain evidence="9">CAIM 431</strain>
    </source>
</reference>
<dbReference type="PANTHER" id="PTHR30071">
    <property type="entry name" value="HEME EXPORTER PROTEIN C"/>
    <property type="match status" value="1"/>
</dbReference>
<feature type="domain" description="Cytochrome c assembly protein" evidence="7">
    <location>
        <begin position="87"/>
        <end position="283"/>
    </location>
</feature>
<accession>A0ABW4RYZ5</accession>
<keyword evidence="2 6" id="KW-0812">Transmembrane</keyword>
<organism evidence="8 9">
    <name type="scientific">Luteococcus peritonei</name>
    <dbReference type="NCBI Taxonomy" id="88874"/>
    <lineage>
        <taxon>Bacteria</taxon>
        <taxon>Bacillati</taxon>
        <taxon>Actinomycetota</taxon>
        <taxon>Actinomycetes</taxon>
        <taxon>Propionibacteriales</taxon>
        <taxon>Propionibacteriaceae</taxon>
        <taxon>Luteococcus</taxon>
    </lineage>
</organism>
<keyword evidence="3" id="KW-0201">Cytochrome c-type biogenesis</keyword>
<keyword evidence="4 6" id="KW-1133">Transmembrane helix</keyword>
<dbReference type="NCBIfam" id="TIGR03144">
    <property type="entry name" value="cytochr_II_ccsB"/>
    <property type="match status" value="1"/>
</dbReference>
<evidence type="ECO:0000256" key="5">
    <source>
        <dbReference type="ARBA" id="ARBA00023136"/>
    </source>
</evidence>
<evidence type="ECO:0000256" key="3">
    <source>
        <dbReference type="ARBA" id="ARBA00022748"/>
    </source>
</evidence>
<feature type="transmembrane region" description="Helical" evidence="6">
    <location>
        <begin position="85"/>
        <end position="106"/>
    </location>
</feature>
<evidence type="ECO:0000256" key="4">
    <source>
        <dbReference type="ARBA" id="ARBA00022989"/>
    </source>
</evidence>
<dbReference type="InterPro" id="IPR002541">
    <property type="entry name" value="Cyt_c_assembly"/>
</dbReference>